<dbReference type="GO" id="GO:0051231">
    <property type="term" value="P:spindle elongation"/>
    <property type="evidence" value="ECO:0007669"/>
    <property type="project" value="TreeGrafter"/>
</dbReference>
<evidence type="ECO:0000313" key="11">
    <source>
        <dbReference type="Proteomes" id="UP000237347"/>
    </source>
</evidence>
<dbReference type="InterPro" id="IPR036961">
    <property type="entry name" value="Kinesin_motor_dom_sf"/>
</dbReference>
<evidence type="ECO:0000256" key="6">
    <source>
        <dbReference type="PROSITE-ProRule" id="PRU00283"/>
    </source>
</evidence>
<keyword evidence="4 6" id="KW-0505">Motor protein</keyword>
<evidence type="ECO:0000313" key="9">
    <source>
        <dbReference type="EMBL" id="KAK7842845.1"/>
    </source>
</evidence>
<dbReference type="GO" id="GO:0005874">
    <property type="term" value="C:microtubule"/>
    <property type="evidence" value="ECO:0007669"/>
    <property type="project" value="UniProtKB-KW"/>
</dbReference>
<dbReference type="PANTHER" id="PTHR47969:SF9">
    <property type="entry name" value="KINESIN-LIKE PROTEIN"/>
    <property type="match status" value="1"/>
</dbReference>
<dbReference type="InterPro" id="IPR019821">
    <property type="entry name" value="Kinesin_motor_CS"/>
</dbReference>
<reference evidence="9" key="1">
    <citation type="submission" date="2017-12" db="EMBL/GenBank/DDBJ databases">
        <authorList>
            <person name="Barbosa P."/>
            <person name="Usie A."/>
            <person name="Ramos A.M."/>
        </authorList>
    </citation>
    <scope>NUCLEOTIDE SEQUENCE</scope>
    <source>
        <strain evidence="9">HL8</strain>
        <tissue evidence="9">Leaves</tissue>
    </source>
</reference>
<keyword evidence="3 6" id="KW-0067">ATP-binding</keyword>
<evidence type="ECO:0000313" key="10">
    <source>
        <dbReference type="EMBL" id="KAK7842846.1"/>
    </source>
</evidence>
<dbReference type="EMBL" id="PKMF04000214">
    <property type="protein sequence ID" value="KAK7842846.1"/>
    <property type="molecule type" value="Genomic_DNA"/>
</dbReference>
<evidence type="ECO:0000256" key="1">
    <source>
        <dbReference type="ARBA" id="ARBA00022701"/>
    </source>
</evidence>
<organism evidence="9 11">
    <name type="scientific">Quercus suber</name>
    <name type="common">Cork oak</name>
    <dbReference type="NCBI Taxonomy" id="58331"/>
    <lineage>
        <taxon>Eukaryota</taxon>
        <taxon>Viridiplantae</taxon>
        <taxon>Streptophyta</taxon>
        <taxon>Embryophyta</taxon>
        <taxon>Tracheophyta</taxon>
        <taxon>Spermatophyta</taxon>
        <taxon>Magnoliopsida</taxon>
        <taxon>eudicotyledons</taxon>
        <taxon>Gunneridae</taxon>
        <taxon>Pentapetalae</taxon>
        <taxon>rosids</taxon>
        <taxon>fabids</taxon>
        <taxon>Fagales</taxon>
        <taxon>Fagaceae</taxon>
        <taxon>Quercus</taxon>
    </lineage>
</organism>
<dbReference type="GO" id="GO:0005875">
    <property type="term" value="C:microtubule associated complex"/>
    <property type="evidence" value="ECO:0007669"/>
    <property type="project" value="TreeGrafter"/>
</dbReference>
<comment type="caution">
    <text evidence="9">The sequence shown here is derived from an EMBL/GenBank/DDBJ whole genome shotgun (WGS) entry which is preliminary data.</text>
</comment>
<dbReference type="GO" id="GO:0008017">
    <property type="term" value="F:microtubule binding"/>
    <property type="evidence" value="ECO:0007669"/>
    <property type="project" value="InterPro"/>
</dbReference>
<accession>A0AAW0KV91</accession>
<evidence type="ECO:0000256" key="5">
    <source>
        <dbReference type="ARBA" id="ARBA00061615"/>
    </source>
</evidence>
<dbReference type="FunFam" id="1.10.150.280:FF:000003">
    <property type="entry name" value="Kinesin-like protein KIN-10C"/>
    <property type="match status" value="1"/>
</dbReference>
<dbReference type="FunFam" id="3.40.850.10:FF:000087">
    <property type="entry name" value="Kinesin-like protein"/>
    <property type="match status" value="1"/>
</dbReference>
<evidence type="ECO:0000256" key="7">
    <source>
        <dbReference type="RuleBase" id="RU000394"/>
    </source>
</evidence>
<dbReference type="PROSITE" id="PS50067">
    <property type="entry name" value="KINESIN_MOTOR_2"/>
    <property type="match status" value="1"/>
</dbReference>
<dbReference type="InterPro" id="IPR001752">
    <property type="entry name" value="Kinesin_motor_dom"/>
</dbReference>
<dbReference type="InterPro" id="IPR027417">
    <property type="entry name" value="P-loop_NTPase"/>
</dbReference>
<dbReference type="GO" id="GO:0005524">
    <property type="term" value="F:ATP binding"/>
    <property type="evidence" value="ECO:0007669"/>
    <property type="project" value="UniProtKB-UniRule"/>
</dbReference>
<dbReference type="SMART" id="SM00129">
    <property type="entry name" value="KISc"/>
    <property type="match status" value="1"/>
</dbReference>
<reference evidence="9" key="3">
    <citation type="submission" date="2023-07" db="EMBL/GenBank/DDBJ databases">
        <title>An improved reference 1 genome and first organelle genomes of Quercus suber.</title>
        <authorList>
            <consortium name="Genosuber Consortium"/>
            <person name="Usie A."/>
            <person name="Serra O."/>
            <person name="Barros P."/>
        </authorList>
    </citation>
    <scope>NUCLEOTIDE SEQUENCE</scope>
    <source>
        <strain evidence="9">HL8</strain>
        <tissue evidence="9">Leaves</tissue>
    </source>
</reference>
<reference evidence="9 11" key="2">
    <citation type="journal article" date="2018" name="Sci. Data">
        <title>The draft genome sequence of cork oak.</title>
        <authorList>
            <person name="Ramos A.M."/>
            <person name="Usie A."/>
            <person name="Barbosa P."/>
            <person name="Barros P.M."/>
            <person name="Capote T."/>
            <person name="Chaves I."/>
            <person name="Simoes F."/>
            <person name="Abreu I."/>
            <person name="Carrasquinho I."/>
            <person name="Faro C."/>
            <person name="Guimaraes J.B."/>
            <person name="Mendonca D."/>
            <person name="Nobrega F."/>
            <person name="Rodrigues L."/>
            <person name="Saibo N.J.M."/>
            <person name="Varela M.C."/>
            <person name="Egas C."/>
            <person name="Matos J."/>
            <person name="Miguel C.M."/>
            <person name="Oliveira M.M."/>
            <person name="Ricardo C.P."/>
            <person name="Goncalves S."/>
        </authorList>
    </citation>
    <scope>NUCLEOTIDE SEQUENCE [LARGE SCALE GENOMIC DNA]</scope>
    <source>
        <strain evidence="11">cv. HL8</strain>
        <strain evidence="9">HL8</strain>
    </source>
</reference>
<dbReference type="GO" id="GO:0007052">
    <property type="term" value="P:mitotic spindle organization"/>
    <property type="evidence" value="ECO:0007669"/>
    <property type="project" value="TreeGrafter"/>
</dbReference>
<sequence>MANQTTVKCSTPTKSTNYSISKVRVIVRVRPFLFHEISGKNDDPKPCISVLDQECESSCEEVAVYLKDKDTSRNECYRLDSFFGQEDNNVSQIFYREVSPLIPGIFRGYNATVFAYGATGSGKTYTMQGTDEDPGLMPMAMSTILTMCQSTGSTAEISYYEVYMDRCYDLLELKGKEIAVLDDKNGQIHLRGLSQVPVKSMYEFYETFSCGIQRRKVAHTGLNDVSSRSHRVLVIAVSTPCGDGSEAVVTGKLNLIDLAGNEDNRRTCNEGIRLLESAKINQSLFALSNVIYALNNNKTRVPYRESKLTRILQDSLGGTSRALMVACLNPGEYQESVHTVSLAARSRHVSNFVRSSHKLETPKVRMDMEAKLLAWLDSRGKTKSAQRIGPFNSPFTSKTLGSLSSVKKASVYPSSVKAKGSTNQGASKAKERFAPVPFINLNNNEGLADACLETGEIAAKSNIEAIEASADGIVPVSNTFLPGNCQMHSCVKKNELQSSVRKALSPIKNNVNQKPLNELSSTDQLCLALFEPITPQRPCILKSPNKSEMVGSSLDKFHARSSNLKTSLIQEYIGFLNTASKEELLELKGIGVKMAEYILELRETSPLKSLSDLEKIGLSSKQVYNLFSKAARGIFDRLEDSSPSSSDIYKLNK</sequence>
<proteinExistence type="inferred from homology"/>
<dbReference type="Gene3D" id="3.40.850.10">
    <property type="entry name" value="Kinesin motor domain"/>
    <property type="match status" value="1"/>
</dbReference>
<dbReference type="SUPFAM" id="SSF47781">
    <property type="entry name" value="RuvA domain 2-like"/>
    <property type="match status" value="1"/>
</dbReference>
<feature type="binding site" evidence="6">
    <location>
        <begin position="117"/>
        <end position="124"/>
    </location>
    <ligand>
        <name>ATP</name>
        <dbReference type="ChEBI" id="CHEBI:30616"/>
    </ligand>
</feature>
<name>A0AAW0KV91_QUESU</name>
<protein>
    <recommendedName>
        <fullName evidence="7">Kinesin-like protein</fullName>
    </recommendedName>
</protein>
<keyword evidence="1 7" id="KW-0493">Microtubule</keyword>
<dbReference type="InterPro" id="IPR010994">
    <property type="entry name" value="RuvA_2-like"/>
</dbReference>
<dbReference type="Proteomes" id="UP000237347">
    <property type="component" value="Unassembled WGS sequence"/>
</dbReference>
<dbReference type="AlphaFoldDB" id="A0AAW0KV91"/>
<dbReference type="PRINTS" id="PR00380">
    <property type="entry name" value="KINESINHEAVY"/>
</dbReference>
<keyword evidence="2 6" id="KW-0547">Nucleotide-binding</keyword>
<dbReference type="Gene3D" id="1.10.150.280">
    <property type="entry name" value="AF1531-like domain"/>
    <property type="match status" value="1"/>
</dbReference>
<dbReference type="PANTHER" id="PTHR47969">
    <property type="entry name" value="CHROMOSOME-ASSOCIATED KINESIN KIF4A-RELATED"/>
    <property type="match status" value="1"/>
</dbReference>
<keyword evidence="11" id="KW-1185">Reference proteome</keyword>
<dbReference type="PROSITE" id="PS00411">
    <property type="entry name" value="KINESIN_MOTOR_1"/>
    <property type="match status" value="1"/>
</dbReference>
<dbReference type="GO" id="GO:0003777">
    <property type="term" value="F:microtubule motor activity"/>
    <property type="evidence" value="ECO:0007669"/>
    <property type="project" value="InterPro"/>
</dbReference>
<comment type="similarity">
    <text evidence="5">Belongs to the TRAFAC class myosin-kinesin ATPase superfamily. Kinesin family. KIN-10 subfamily.</text>
</comment>
<dbReference type="GO" id="GO:0007018">
    <property type="term" value="P:microtubule-based movement"/>
    <property type="evidence" value="ECO:0007669"/>
    <property type="project" value="InterPro"/>
</dbReference>
<evidence type="ECO:0000256" key="3">
    <source>
        <dbReference type="ARBA" id="ARBA00022840"/>
    </source>
</evidence>
<evidence type="ECO:0000256" key="2">
    <source>
        <dbReference type="ARBA" id="ARBA00022741"/>
    </source>
</evidence>
<dbReference type="Pfam" id="PF00225">
    <property type="entry name" value="Kinesin"/>
    <property type="match status" value="1"/>
</dbReference>
<evidence type="ECO:0000256" key="4">
    <source>
        <dbReference type="ARBA" id="ARBA00023175"/>
    </source>
</evidence>
<dbReference type="Pfam" id="PF12836">
    <property type="entry name" value="HHH_3"/>
    <property type="match status" value="1"/>
</dbReference>
<dbReference type="SUPFAM" id="SSF52540">
    <property type="entry name" value="P-loop containing nucleoside triphosphate hydrolases"/>
    <property type="match status" value="1"/>
</dbReference>
<evidence type="ECO:0000259" key="8">
    <source>
        <dbReference type="PROSITE" id="PS50067"/>
    </source>
</evidence>
<gene>
    <name evidence="9" type="primary">KIN10B_1</name>
    <name evidence="10" type="synonym">KIN10B_0</name>
    <name evidence="9" type="ORF">CFP56_013324</name>
    <name evidence="10" type="ORF">CFP56_013325</name>
</gene>
<dbReference type="InterPro" id="IPR027640">
    <property type="entry name" value="Kinesin-like_fam"/>
</dbReference>
<feature type="domain" description="Kinesin motor" evidence="8">
    <location>
        <begin position="22"/>
        <end position="349"/>
    </location>
</feature>
<dbReference type="EMBL" id="PKMF04000214">
    <property type="protein sequence ID" value="KAK7842845.1"/>
    <property type="molecule type" value="Genomic_DNA"/>
</dbReference>